<organism evidence="9 10">
    <name type="scientific">Rhizodiscina lignyota</name>
    <dbReference type="NCBI Taxonomy" id="1504668"/>
    <lineage>
        <taxon>Eukaryota</taxon>
        <taxon>Fungi</taxon>
        <taxon>Dikarya</taxon>
        <taxon>Ascomycota</taxon>
        <taxon>Pezizomycotina</taxon>
        <taxon>Dothideomycetes</taxon>
        <taxon>Pleosporomycetidae</taxon>
        <taxon>Aulographales</taxon>
        <taxon>Rhizodiscinaceae</taxon>
        <taxon>Rhizodiscina</taxon>
    </lineage>
</organism>
<feature type="transmembrane region" description="Helical" evidence="7">
    <location>
        <begin position="262"/>
        <end position="282"/>
    </location>
</feature>
<dbReference type="GO" id="GO:0046943">
    <property type="term" value="F:carboxylic acid transmembrane transporter activity"/>
    <property type="evidence" value="ECO:0007669"/>
    <property type="project" value="TreeGrafter"/>
</dbReference>
<dbReference type="InterPro" id="IPR020846">
    <property type="entry name" value="MFS_dom"/>
</dbReference>
<evidence type="ECO:0000313" key="9">
    <source>
        <dbReference type="EMBL" id="KAF2094974.1"/>
    </source>
</evidence>
<feature type="transmembrane region" description="Helical" evidence="7">
    <location>
        <begin position="96"/>
        <end position="117"/>
    </location>
</feature>
<dbReference type="Gene3D" id="1.20.1250.20">
    <property type="entry name" value="MFS general substrate transporter like domains"/>
    <property type="match status" value="1"/>
</dbReference>
<keyword evidence="3" id="KW-0813">Transport</keyword>
<sequence length="452" mass="49300">MTVVVSGLALFSDGYNAQIIGYMEPLFSDLYPDGISSTIKTRLSNSYLIGEIFGMLFFGWAIDKMGRRTGIIFATAFLVLGVVLATAAHGTSQLGMFWMMIVGRGVAGFGAGGEYPVCGTGTAEASDESPLVRKRRGILVAMSTDFSIDLGFVVAGVVALIVLAAYNERTSVGVWRVCFGLGFVLPVTLFFFRIRIINSTQYRKHAMKNKIPYWLAIKRYWKPMLGTSLSWFMYDFVTYPFGIFSSTIIAQLNPNNTLIQNIGYGTVVNCFYLPGCIVGGLLMDRIGRKQTMTLGFFLWSLLGFIIGGALKPIQSVFALFIVLYGIFNSLGEMGPGVATFLCGAESFPTPLRGHFLGFAAAVGKAGAAIGTQVFTPIQDSFSTPEKGNQGTFLIGAAFALTGGLISWFFIPDKERDLENEDTKWREYLEANGYSGEFGESLAEEIKSTTFKV</sequence>
<dbReference type="PROSITE" id="PS50850">
    <property type="entry name" value="MFS"/>
    <property type="match status" value="1"/>
</dbReference>
<dbReference type="AlphaFoldDB" id="A0A9P4M6L9"/>
<dbReference type="EMBL" id="ML978133">
    <property type="protein sequence ID" value="KAF2094974.1"/>
    <property type="molecule type" value="Genomic_DNA"/>
</dbReference>
<comment type="subcellular location">
    <subcellularLocation>
        <location evidence="1">Membrane</location>
        <topology evidence="1">Multi-pass membrane protein</topology>
    </subcellularLocation>
</comment>
<keyword evidence="10" id="KW-1185">Reference proteome</keyword>
<keyword evidence="4 7" id="KW-0812">Transmembrane</keyword>
<evidence type="ECO:0000256" key="7">
    <source>
        <dbReference type="SAM" id="Phobius"/>
    </source>
</evidence>
<dbReference type="PANTHER" id="PTHR23508">
    <property type="entry name" value="CARBOXYLIC ACID TRANSPORTER PROTEIN HOMOLOG"/>
    <property type="match status" value="1"/>
</dbReference>
<dbReference type="GO" id="GO:0005886">
    <property type="term" value="C:plasma membrane"/>
    <property type="evidence" value="ECO:0007669"/>
    <property type="project" value="TreeGrafter"/>
</dbReference>
<comment type="similarity">
    <text evidence="2">Belongs to the major facilitator superfamily. Sugar transporter (TC 2.A.1.1) family.</text>
</comment>
<evidence type="ECO:0000313" key="10">
    <source>
        <dbReference type="Proteomes" id="UP000799772"/>
    </source>
</evidence>
<feature type="transmembrane region" description="Helical" evidence="7">
    <location>
        <begin position="390"/>
        <end position="410"/>
    </location>
</feature>
<dbReference type="PANTHER" id="PTHR23508:SF10">
    <property type="entry name" value="CARBOXYLIC ACID TRANSPORTER PROTEIN HOMOLOG"/>
    <property type="match status" value="1"/>
</dbReference>
<dbReference type="InterPro" id="IPR005828">
    <property type="entry name" value="MFS_sugar_transport-like"/>
</dbReference>
<feature type="transmembrane region" description="Helical" evidence="7">
    <location>
        <begin position="229"/>
        <end position="250"/>
    </location>
</feature>
<evidence type="ECO:0000256" key="4">
    <source>
        <dbReference type="ARBA" id="ARBA00022692"/>
    </source>
</evidence>
<dbReference type="InterPro" id="IPR005829">
    <property type="entry name" value="Sugar_transporter_CS"/>
</dbReference>
<protein>
    <submittedName>
        <fullName evidence="9">MFS general substrate transporter</fullName>
    </submittedName>
</protein>
<accession>A0A9P4M6L9</accession>
<dbReference type="Proteomes" id="UP000799772">
    <property type="component" value="Unassembled WGS sequence"/>
</dbReference>
<feature type="transmembrane region" description="Helical" evidence="7">
    <location>
        <begin position="294"/>
        <end position="327"/>
    </location>
</feature>
<dbReference type="InterPro" id="IPR036259">
    <property type="entry name" value="MFS_trans_sf"/>
</dbReference>
<evidence type="ECO:0000256" key="3">
    <source>
        <dbReference type="ARBA" id="ARBA00022448"/>
    </source>
</evidence>
<name>A0A9P4M6L9_9PEZI</name>
<evidence type="ECO:0000256" key="1">
    <source>
        <dbReference type="ARBA" id="ARBA00004141"/>
    </source>
</evidence>
<dbReference type="Pfam" id="PF00083">
    <property type="entry name" value="Sugar_tr"/>
    <property type="match status" value="2"/>
</dbReference>
<evidence type="ECO:0000256" key="2">
    <source>
        <dbReference type="ARBA" id="ARBA00010992"/>
    </source>
</evidence>
<keyword evidence="5 7" id="KW-1133">Transmembrane helix</keyword>
<feature type="transmembrane region" description="Helical" evidence="7">
    <location>
        <begin position="138"/>
        <end position="166"/>
    </location>
</feature>
<gene>
    <name evidence="9" type="ORF">NA57DRAFT_45763</name>
</gene>
<dbReference type="PROSITE" id="PS00216">
    <property type="entry name" value="SUGAR_TRANSPORT_1"/>
    <property type="match status" value="1"/>
</dbReference>
<feature type="domain" description="Major facilitator superfamily (MFS) profile" evidence="8">
    <location>
        <begin position="2"/>
        <end position="414"/>
    </location>
</feature>
<feature type="transmembrane region" description="Helical" evidence="7">
    <location>
        <begin position="46"/>
        <end position="62"/>
    </location>
</feature>
<evidence type="ECO:0000256" key="6">
    <source>
        <dbReference type="ARBA" id="ARBA00023136"/>
    </source>
</evidence>
<evidence type="ECO:0000256" key="5">
    <source>
        <dbReference type="ARBA" id="ARBA00022989"/>
    </source>
</evidence>
<feature type="transmembrane region" description="Helical" evidence="7">
    <location>
        <begin position="69"/>
        <end position="90"/>
    </location>
</feature>
<feature type="transmembrane region" description="Helical" evidence="7">
    <location>
        <begin position="172"/>
        <end position="194"/>
    </location>
</feature>
<comment type="caution">
    <text evidence="9">The sequence shown here is derived from an EMBL/GenBank/DDBJ whole genome shotgun (WGS) entry which is preliminary data.</text>
</comment>
<dbReference type="SUPFAM" id="SSF103473">
    <property type="entry name" value="MFS general substrate transporter"/>
    <property type="match status" value="1"/>
</dbReference>
<keyword evidence="6 7" id="KW-0472">Membrane</keyword>
<evidence type="ECO:0000259" key="8">
    <source>
        <dbReference type="PROSITE" id="PS50850"/>
    </source>
</evidence>
<dbReference type="OrthoDB" id="2153661at2759"/>
<dbReference type="FunFam" id="1.20.1250.20:FF:000140">
    <property type="entry name" value="Putative MFS phospholipid transporter"/>
    <property type="match status" value="1"/>
</dbReference>
<reference evidence="9" key="1">
    <citation type="journal article" date="2020" name="Stud. Mycol.">
        <title>101 Dothideomycetes genomes: a test case for predicting lifestyles and emergence of pathogens.</title>
        <authorList>
            <person name="Haridas S."/>
            <person name="Albert R."/>
            <person name="Binder M."/>
            <person name="Bloem J."/>
            <person name="Labutti K."/>
            <person name="Salamov A."/>
            <person name="Andreopoulos B."/>
            <person name="Baker S."/>
            <person name="Barry K."/>
            <person name="Bills G."/>
            <person name="Bluhm B."/>
            <person name="Cannon C."/>
            <person name="Castanera R."/>
            <person name="Culley D."/>
            <person name="Daum C."/>
            <person name="Ezra D."/>
            <person name="Gonzalez J."/>
            <person name="Henrissat B."/>
            <person name="Kuo A."/>
            <person name="Liang C."/>
            <person name="Lipzen A."/>
            <person name="Lutzoni F."/>
            <person name="Magnuson J."/>
            <person name="Mondo S."/>
            <person name="Nolan M."/>
            <person name="Ohm R."/>
            <person name="Pangilinan J."/>
            <person name="Park H.-J."/>
            <person name="Ramirez L."/>
            <person name="Alfaro M."/>
            <person name="Sun H."/>
            <person name="Tritt A."/>
            <person name="Yoshinaga Y."/>
            <person name="Zwiers L.-H."/>
            <person name="Turgeon B."/>
            <person name="Goodwin S."/>
            <person name="Spatafora J."/>
            <person name="Crous P."/>
            <person name="Grigoriev I."/>
        </authorList>
    </citation>
    <scope>NUCLEOTIDE SEQUENCE</scope>
    <source>
        <strain evidence="9">CBS 133067</strain>
    </source>
</reference>
<proteinExistence type="inferred from homology"/>